<protein>
    <submittedName>
        <fullName evidence="2">Uncharacterized protein</fullName>
    </submittedName>
</protein>
<comment type="caution">
    <text evidence="2">The sequence shown here is derived from an EMBL/GenBank/DDBJ whole genome shotgun (WGS) entry which is preliminary data.</text>
</comment>
<reference evidence="2" key="1">
    <citation type="submission" date="2023-06" db="EMBL/GenBank/DDBJ databases">
        <title>Genome-scale phylogeny and comparative genomics of the fungal order Sordariales.</title>
        <authorList>
            <consortium name="Lawrence Berkeley National Laboratory"/>
            <person name="Hensen N."/>
            <person name="Bonometti L."/>
            <person name="Westerberg I."/>
            <person name="Brannstrom I.O."/>
            <person name="Guillou S."/>
            <person name="Cros-Aarteil S."/>
            <person name="Calhoun S."/>
            <person name="Haridas S."/>
            <person name="Kuo A."/>
            <person name="Mondo S."/>
            <person name="Pangilinan J."/>
            <person name="Riley R."/>
            <person name="Labutti K."/>
            <person name="Andreopoulos B."/>
            <person name="Lipzen A."/>
            <person name="Chen C."/>
            <person name="Yanf M."/>
            <person name="Daum C."/>
            <person name="Ng V."/>
            <person name="Clum A."/>
            <person name="Steindorff A."/>
            <person name="Ohm R."/>
            <person name="Martin F."/>
            <person name="Silar P."/>
            <person name="Natvig D."/>
            <person name="Lalanne C."/>
            <person name="Gautier V."/>
            <person name="Ament-Velasquez S.L."/>
            <person name="Kruys A."/>
            <person name="Hutchinson M.I."/>
            <person name="Powell A.J."/>
            <person name="Barry K."/>
            <person name="Miller A.N."/>
            <person name="Grigoriev I.V."/>
            <person name="Debuchy R."/>
            <person name="Gladieux P."/>
            <person name="Thoren M.H."/>
            <person name="Johannesson H."/>
        </authorList>
    </citation>
    <scope>NUCLEOTIDE SEQUENCE</scope>
    <source>
        <strain evidence="2">PSN4</strain>
    </source>
</reference>
<feature type="compositionally biased region" description="Polar residues" evidence="1">
    <location>
        <begin position="1"/>
        <end position="11"/>
    </location>
</feature>
<accession>A0AAJ0B930</accession>
<dbReference type="Proteomes" id="UP001239445">
    <property type="component" value="Unassembled WGS sequence"/>
</dbReference>
<proteinExistence type="predicted"/>
<dbReference type="EMBL" id="MU839838">
    <property type="protein sequence ID" value="KAK1753004.1"/>
    <property type="molecule type" value="Genomic_DNA"/>
</dbReference>
<sequence>MEPSATGSTPQLDPEETPGAITVDLTSSDPFFDFAWLDTVDSENCFMPLDPSNNSPTKSLDFGSGGVTGSLTAWHELLQITVPDKCCGVVFVRGDFPDNPDAILARAQRRNRRGMFGLELGIDEYAPYVLERTAAQGLINARWPYGRFNLLRASRDPGTTYGDVIAYASSCSFVKDQTLYQILRLTPSHVLRSAPLSETSSTSASVRERWPLTIQVGGLIRMGCPNTCARMKPNPPSLSPIAIDCTGVQLELSGLPNPFYDNYTATEVGGDPTPVLTLMSETHQQRLEIRLWVDTRAVPLRAQPMSTSRLMRLNGEPDSPDYLQEAKDLYASHKFLLSDDSPVNIMATFRIVPTQDSSPEDPVVSTCIRSDLTRSYLGITGIVRTLADDETSTPLAPYQLWSIALDEGPASEESASIRTNAIARCVEEIIGVLDLPTSCGDVQPRALIQNIMIAQQVDLASTLWHVRLLVKAYNFILATKKSPDAEDPAAQFPFLSMRDEYLELLKRQITSILMWVLDTFPSLVDGSICIQNGKIPATSPGTTQGLRRCGGIVSGNEYTSGINSRRATRLPTLGLYCSVIAWYVVHNAAFVLDIDRIEYRLWKFLGATNEESARNEDNVEDTLGCILRWFHSWSVIRIFDKLVTRENNKPDPQLVSSCGIYLNIDEWYHKKLALHWAAKAAIAVRAFGQGRLACQPIPHEVANLAALVPELGCKDVAPGPGQLGCLGYITERVTQRKPTANLESGAPSPHRWGASNRFLSAAPQRAPWELYCLGHHSLLPWTQRSSHNASAIAKSFFWRIIPSYPPGILARHTSRGYGGI</sequence>
<dbReference type="AlphaFoldDB" id="A0AAJ0B930"/>
<organism evidence="2 3">
    <name type="scientific">Echria macrotheca</name>
    <dbReference type="NCBI Taxonomy" id="438768"/>
    <lineage>
        <taxon>Eukaryota</taxon>
        <taxon>Fungi</taxon>
        <taxon>Dikarya</taxon>
        <taxon>Ascomycota</taxon>
        <taxon>Pezizomycotina</taxon>
        <taxon>Sordariomycetes</taxon>
        <taxon>Sordariomycetidae</taxon>
        <taxon>Sordariales</taxon>
        <taxon>Schizotheciaceae</taxon>
        <taxon>Echria</taxon>
    </lineage>
</organism>
<evidence type="ECO:0000313" key="3">
    <source>
        <dbReference type="Proteomes" id="UP001239445"/>
    </source>
</evidence>
<feature type="region of interest" description="Disordered" evidence="1">
    <location>
        <begin position="1"/>
        <end position="20"/>
    </location>
</feature>
<evidence type="ECO:0000256" key="1">
    <source>
        <dbReference type="SAM" id="MobiDB-lite"/>
    </source>
</evidence>
<gene>
    <name evidence="2" type="ORF">QBC47DRAFT_50881</name>
</gene>
<name>A0AAJ0B930_9PEZI</name>
<keyword evidence="3" id="KW-1185">Reference proteome</keyword>
<evidence type="ECO:0000313" key="2">
    <source>
        <dbReference type="EMBL" id="KAK1753004.1"/>
    </source>
</evidence>